<evidence type="ECO:0000256" key="2">
    <source>
        <dbReference type="SAM" id="SignalP"/>
    </source>
</evidence>
<accession>A0ABW4L5S4</accession>
<protein>
    <submittedName>
        <fullName evidence="3">Uncharacterized protein</fullName>
    </submittedName>
</protein>
<evidence type="ECO:0000313" key="4">
    <source>
        <dbReference type="Proteomes" id="UP001597277"/>
    </source>
</evidence>
<dbReference type="PROSITE" id="PS51257">
    <property type="entry name" value="PROKAR_LIPOPROTEIN"/>
    <property type="match status" value="1"/>
</dbReference>
<comment type="caution">
    <text evidence="3">The sequence shown here is derived from an EMBL/GenBank/DDBJ whole genome shotgun (WGS) entry which is preliminary data.</text>
</comment>
<feature type="signal peptide" evidence="2">
    <location>
        <begin position="1"/>
        <end position="20"/>
    </location>
</feature>
<evidence type="ECO:0000256" key="1">
    <source>
        <dbReference type="SAM" id="MobiDB-lite"/>
    </source>
</evidence>
<organism evidence="3 4">
    <name type="scientific">Georgenia deserti</name>
    <dbReference type="NCBI Taxonomy" id="2093781"/>
    <lineage>
        <taxon>Bacteria</taxon>
        <taxon>Bacillati</taxon>
        <taxon>Actinomycetota</taxon>
        <taxon>Actinomycetes</taxon>
        <taxon>Micrococcales</taxon>
        <taxon>Bogoriellaceae</taxon>
        <taxon>Georgenia</taxon>
    </lineage>
</organism>
<name>A0ABW4L5S4_9MICO</name>
<sequence length="314" mass="32239">MRRPPKVSMFPVLVAGAVLVAGCGGDAGDTGGGAGPGGDTGGSGEVPSAAPTPHPDAAVTTRSPATVLDDGDGAELCLGAIAESYPPQCGGPRLADWDWAAHEGEYEEAAGVRWGEFVVVGTYDGEEFTVEEVTPASEWDGEPPENGTDLSTPCAEPDGGWQVRDPALTTDETLQEVLAVAADLDGYAGSWLDQSINPAHGSDDPDEVEAAMNDPRQLVVNVLVTGETGAAEEQLREVWGGALCVLAAEHSHADLEAAQQQLSEIEGYQSAGISVAENHVGLSVIYDDGTLQQQLDDALGEGVVEVSSALVPAP</sequence>
<evidence type="ECO:0000313" key="3">
    <source>
        <dbReference type="EMBL" id="MFD1718938.1"/>
    </source>
</evidence>
<feature type="compositionally biased region" description="Gly residues" evidence="1">
    <location>
        <begin position="30"/>
        <end position="44"/>
    </location>
</feature>
<reference evidence="4" key="1">
    <citation type="journal article" date="2019" name="Int. J. Syst. Evol. Microbiol.">
        <title>The Global Catalogue of Microorganisms (GCM) 10K type strain sequencing project: providing services to taxonomists for standard genome sequencing and annotation.</title>
        <authorList>
            <consortium name="The Broad Institute Genomics Platform"/>
            <consortium name="The Broad Institute Genome Sequencing Center for Infectious Disease"/>
            <person name="Wu L."/>
            <person name="Ma J."/>
        </authorList>
    </citation>
    <scope>NUCLEOTIDE SEQUENCE [LARGE SCALE GENOMIC DNA]</scope>
    <source>
        <strain evidence="4">JCM 17130</strain>
    </source>
</reference>
<keyword evidence="4" id="KW-1185">Reference proteome</keyword>
<gene>
    <name evidence="3" type="ORF">ACFSE6_13915</name>
</gene>
<proteinExistence type="predicted"/>
<dbReference type="RefSeq" id="WP_388008221.1">
    <property type="nucleotide sequence ID" value="NZ_JBHUEE010000007.1"/>
</dbReference>
<feature type="region of interest" description="Disordered" evidence="1">
    <location>
        <begin position="30"/>
        <end position="67"/>
    </location>
</feature>
<dbReference type="Proteomes" id="UP001597277">
    <property type="component" value="Unassembled WGS sequence"/>
</dbReference>
<dbReference type="EMBL" id="JBHUEE010000007">
    <property type="protein sequence ID" value="MFD1718938.1"/>
    <property type="molecule type" value="Genomic_DNA"/>
</dbReference>
<feature type="chain" id="PRO_5045064510" evidence="2">
    <location>
        <begin position="21"/>
        <end position="314"/>
    </location>
</feature>
<keyword evidence="2" id="KW-0732">Signal</keyword>